<sequence length="52" mass="6141">MLDIGDTRYKDSMRLWIAMSVADRQDNMICAAVVLEDRLVVKTIMHHFSWEE</sequence>
<protein>
    <submittedName>
        <fullName evidence="1">DUF4258 domain-containing protein</fullName>
    </submittedName>
</protein>
<name>A0A368TXA2_9GAMM</name>
<organism evidence="1 2">
    <name type="scientific">Billgrantia montanilacus</name>
    <dbReference type="NCBI Taxonomy" id="2282305"/>
    <lineage>
        <taxon>Bacteria</taxon>
        <taxon>Pseudomonadati</taxon>
        <taxon>Pseudomonadota</taxon>
        <taxon>Gammaproteobacteria</taxon>
        <taxon>Oceanospirillales</taxon>
        <taxon>Halomonadaceae</taxon>
        <taxon>Billgrantia</taxon>
    </lineage>
</organism>
<keyword evidence="2" id="KW-1185">Reference proteome</keyword>
<dbReference type="Proteomes" id="UP000252405">
    <property type="component" value="Unassembled WGS sequence"/>
</dbReference>
<reference evidence="1 2" key="1">
    <citation type="submission" date="2018-07" db="EMBL/GenBank/DDBJ databases">
        <title>Halomonas montanilacus sp. nov., isolated from Lake Pengyan on Tibetan Plateau.</title>
        <authorList>
            <person name="Lu H."/>
            <person name="Xing P."/>
            <person name="Wu Q."/>
        </authorList>
    </citation>
    <scope>NUCLEOTIDE SEQUENCE [LARGE SCALE GENOMIC DNA]</scope>
    <source>
        <strain evidence="1 2">PYC7W</strain>
    </source>
</reference>
<dbReference type="AlphaFoldDB" id="A0A368TXA2"/>
<proteinExistence type="predicted"/>
<dbReference type="OrthoDB" id="8906826at2"/>
<comment type="caution">
    <text evidence="1">The sequence shown here is derived from an EMBL/GenBank/DDBJ whole genome shotgun (WGS) entry which is preliminary data.</text>
</comment>
<dbReference type="EMBL" id="QPII01000006">
    <property type="protein sequence ID" value="RCV89395.1"/>
    <property type="molecule type" value="Genomic_DNA"/>
</dbReference>
<gene>
    <name evidence="1" type="ORF">DU505_10140</name>
</gene>
<evidence type="ECO:0000313" key="2">
    <source>
        <dbReference type="Proteomes" id="UP000252405"/>
    </source>
</evidence>
<accession>A0A368TXA2</accession>
<evidence type="ECO:0000313" key="1">
    <source>
        <dbReference type="EMBL" id="RCV89395.1"/>
    </source>
</evidence>